<keyword evidence="4" id="KW-1185">Reference proteome</keyword>
<evidence type="ECO:0000313" key="4">
    <source>
        <dbReference type="Proteomes" id="UP000530268"/>
    </source>
</evidence>
<dbReference type="SUPFAM" id="SSF110087">
    <property type="entry name" value="DR1885-like metal-binding protein"/>
    <property type="match status" value="1"/>
</dbReference>
<dbReference type="PANTHER" id="PTHR36302">
    <property type="entry name" value="BLR7088 PROTEIN"/>
    <property type="match status" value="1"/>
</dbReference>
<accession>A0A7W6E8E4</accession>
<evidence type="ECO:0008006" key="5">
    <source>
        <dbReference type="Google" id="ProtNLM"/>
    </source>
</evidence>
<evidence type="ECO:0000313" key="3">
    <source>
        <dbReference type="EMBL" id="MBB3993149.1"/>
    </source>
</evidence>
<dbReference type="InterPro" id="IPR058248">
    <property type="entry name" value="Lxx211020-like"/>
</dbReference>
<proteinExistence type="predicted"/>
<dbReference type="AlphaFoldDB" id="A0A7W6E8E4"/>
<feature type="region of interest" description="Disordered" evidence="1">
    <location>
        <begin position="146"/>
        <end position="169"/>
    </location>
</feature>
<dbReference type="InterPro" id="IPR007410">
    <property type="entry name" value="LpqE-like"/>
</dbReference>
<dbReference type="InterPro" id="IPR036182">
    <property type="entry name" value="PCuAC_sf"/>
</dbReference>
<dbReference type="EMBL" id="JACIEI010000002">
    <property type="protein sequence ID" value="MBB3993149.1"/>
    <property type="molecule type" value="Genomic_DNA"/>
</dbReference>
<dbReference type="Pfam" id="PF04314">
    <property type="entry name" value="PCuAC"/>
    <property type="match status" value="1"/>
</dbReference>
<reference evidence="3 4" key="1">
    <citation type="submission" date="2020-08" db="EMBL/GenBank/DDBJ databases">
        <title>Genomic Encyclopedia of Type Strains, Phase IV (KMG-IV): sequencing the most valuable type-strain genomes for metagenomic binning, comparative biology and taxonomic classification.</title>
        <authorList>
            <person name="Goeker M."/>
        </authorList>
    </citation>
    <scope>NUCLEOTIDE SEQUENCE [LARGE SCALE GENOMIC DNA]</scope>
    <source>
        <strain evidence="3 4">DSM 102234</strain>
    </source>
</reference>
<evidence type="ECO:0000256" key="2">
    <source>
        <dbReference type="SAM" id="SignalP"/>
    </source>
</evidence>
<keyword evidence="2" id="KW-0732">Signal</keyword>
<dbReference type="Gene3D" id="2.60.40.1890">
    <property type="entry name" value="PCu(A)C copper chaperone"/>
    <property type="match status" value="1"/>
</dbReference>
<gene>
    <name evidence="3" type="ORF">GGR95_000777</name>
</gene>
<comment type="caution">
    <text evidence="3">The sequence shown here is derived from an EMBL/GenBank/DDBJ whole genome shotgun (WGS) entry which is preliminary data.</text>
</comment>
<protein>
    <recommendedName>
        <fullName evidence="5">Copper(I)-binding protein</fullName>
    </recommendedName>
</protein>
<dbReference type="PANTHER" id="PTHR36302:SF1">
    <property type="entry name" value="COPPER CHAPERONE PCU(A)C"/>
    <property type="match status" value="1"/>
</dbReference>
<evidence type="ECO:0000256" key="1">
    <source>
        <dbReference type="SAM" id="MobiDB-lite"/>
    </source>
</evidence>
<feature type="chain" id="PRO_5031496722" description="Copper(I)-binding protein" evidence="2">
    <location>
        <begin position="21"/>
        <end position="169"/>
    </location>
</feature>
<dbReference type="RefSeq" id="WP_184562975.1">
    <property type="nucleotide sequence ID" value="NZ_JACIEI010000002.1"/>
</dbReference>
<name>A0A7W6E8E4_9RHOB</name>
<dbReference type="Proteomes" id="UP000530268">
    <property type="component" value="Unassembled WGS sequence"/>
</dbReference>
<feature type="signal peptide" evidence="2">
    <location>
        <begin position="1"/>
        <end position="20"/>
    </location>
</feature>
<sequence>MKTLIKATVATFLLATAAQAHDYTKEGIAVGHPMAFETAKNANVGGGYMTIANTSDNADKLLEIRADDIPRVELHLSQTDENGVARMIKQEGVDIPAGETVMFQPGGLHVMFMELGGDPFELGEKIKATLVFEKAGEIAVEFNVEERSSNGHGEMDHGKMDHSNMKKSD</sequence>
<organism evidence="3 4">
    <name type="scientific">Sulfitobacter undariae</name>
    <dbReference type="NCBI Taxonomy" id="1563671"/>
    <lineage>
        <taxon>Bacteria</taxon>
        <taxon>Pseudomonadati</taxon>
        <taxon>Pseudomonadota</taxon>
        <taxon>Alphaproteobacteria</taxon>
        <taxon>Rhodobacterales</taxon>
        <taxon>Roseobacteraceae</taxon>
        <taxon>Sulfitobacter</taxon>
    </lineage>
</organism>